<dbReference type="PIRSF" id="PIRSF021424">
    <property type="entry name" value="RTP"/>
    <property type="match status" value="1"/>
</dbReference>
<dbReference type="Proteomes" id="UP000028549">
    <property type="component" value="Unassembled WGS sequence"/>
</dbReference>
<evidence type="ECO:0000256" key="1">
    <source>
        <dbReference type="PIRNR" id="PIRNR021424"/>
    </source>
</evidence>
<keyword evidence="2" id="KW-0175">Coiled coil</keyword>
<evidence type="ECO:0000313" key="3">
    <source>
        <dbReference type="EMBL" id="KEZ54413.1"/>
    </source>
</evidence>
<keyword evidence="4" id="KW-1185">Reference proteome</keyword>
<evidence type="ECO:0000256" key="2">
    <source>
        <dbReference type="SAM" id="Coils"/>
    </source>
</evidence>
<gene>
    <name evidence="3" type="ORF">GS18_0205725</name>
</gene>
<dbReference type="Gene3D" id="1.10.10.10">
    <property type="entry name" value="Winged helix-like DNA-binding domain superfamily/Winged helix DNA-binding domain"/>
    <property type="match status" value="1"/>
</dbReference>
<reference evidence="3 4" key="1">
    <citation type="journal article" date="2005" name="Int. J. Syst. Evol. Microbiol.">
        <title>Bacillus cibi sp. nov., isolated from jeotgal, a traditional Korean fermented seafood.</title>
        <authorList>
            <person name="Yoon J.H."/>
            <person name="Lee C.H."/>
            <person name="Oh T.K."/>
        </authorList>
    </citation>
    <scope>NUCLEOTIDE SEQUENCE [LARGE SCALE GENOMIC DNA]</scope>
    <source>
        <strain evidence="3 4">DSM 16189</strain>
    </source>
</reference>
<dbReference type="EMBL" id="JNVC02000001">
    <property type="protein sequence ID" value="KEZ54413.1"/>
    <property type="molecule type" value="Genomic_DNA"/>
</dbReference>
<comment type="caution">
    <text evidence="3">The sequence shown here is derived from an EMBL/GenBank/DDBJ whole genome shotgun (WGS) entry which is preliminary data.</text>
</comment>
<dbReference type="InterPro" id="IPR003432">
    <property type="entry name" value="RTP"/>
</dbReference>
<feature type="coiled-coil region" evidence="2">
    <location>
        <begin position="92"/>
        <end position="119"/>
    </location>
</feature>
<dbReference type="OrthoDB" id="2438867at2"/>
<dbReference type="RefSeq" id="WP_029280996.1">
    <property type="nucleotide sequence ID" value="NZ_CANLZQ010000006.1"/>
</dbReference>
<name>A0A084H4A1_METID</name>
<organism evidence="3 4">
    <name type="scientific">Metabacillus indicus</name>
    <name type="common">Bacillus indicus</name>
    <dbReference type="NCBI Taxonomy" id="246786"/>
    <lineage>
        <taxon>Bacteria</taxon>
        <taxon>Bacillati</taxon>
        <taxon>Bacillota</taxon>
        <taxon>Bacilli</taxon>
        <taxon>Bacillales</taxon>
        <taxon>Bacillaceae</taxon>
        <taxon>Metabacillus</taxon>
    </lineage>
</organism>
<dbReference type="GO" id="GO:0003677">
    <property type="term" value="F:DNA binding"/>
    <property type="evidence" value="ECO:0007669"/>
    <property type="project" value="UniProtKB-KW"/>
</dbReference>
<dbReference type="InterPro" id="IPR036388">
    <property type="entry name" value="WH-like_DNA-bd_sf"/>
</dbReference>
<dbReference type="InterPro" id="IPR036390">
    <property type="entry name" value="WH_DNA-bd_sf"/>
</dbReference>
<protein>
    <recommendedName>
        <fullName evidence="1">Replication termination protein</fullName>
    </recommendedName>
    <alternativeName>
        <fullName evidence="1">Replication terminator protein</fullName>
    </alternativeName>
</protein>
<comment type="function">
    <text evidence="1">Plays a role in DNA replication and termination (fork arrest mechanism). Two dimers of rtp bind to the two inverted repeat regions (IRI and IRII) present in the termination site. The binding of each dimer is centered on an 8 bp direct repeat.</text>
</comment>
<dbReference type="AlphaFoldDB" id="A0A084H4A1"/>
<comment type="subunit">
    <text evidence="1">Homodimer.</text>
</comment>
<evidence type="ECO:0000313" key="4">
    <source>
        <dbReference type="Proteomes" id="UP000028549"/>
    </source>
</evidence>
<dbReference type="SUPFAM" id="SSF46785">
    <property type="entry name" value="Winged helix' DNA-binding domain"/>
    <property type="match status" value="1"/>
</dbReference>
<dbReference type="GO" id="GO:0006274">
    <property type="term" value="P:DNA replication termination"/>
    <property type="evidence" value="ECO:0007669"/>
    <property type="project" value="InterPro"/>
</dbReference>
<sequence length="122" mass="14735">MGEKRSASGFLLKQRAFLKLYMIRMTEQDRLYGLKLLDVLRDEFRIYGYRPNHSEVYKSLHELIEDGILKQVKRKKEGMKLQEVVYYQFEDYEKAKLYKKQLKTELDRCQKLLGKALQDNYT</sequence>
<keyword evidence="1" id="KW-0238">DNA-binding</keyword>
<dbReference type="Pfam" id="PF02334">
    <property type="entry name" value="RTP"/>
    <property type="match status" value="1"/>
</dbReference>
<accession>A0A084H4A1</accession>
<proteinExistence type="predicted"/>